<reference evidence="8" key="1">
    <citation type="submission" date="2023-04" db="EMBL/GenBank/DDBJ databases">
        <title>Aspergillus oryzae NBRC 4228.</title>
        <authorList>
            <person name="Ichikawa N."/>
            <person name="Sato H."/>
            <person name="Tonouchi N."/>
        </authorList>
    </citation>
    <scope>NUCLEOTIDE SEQUENCE</scope>
    <source>
        <strain evidence="8">NBRC 4228</strain>
    </source>
</reference>
<dbReference type="GO" id="GO:0000324">
    <property type="term" value="C:fungal-type vacuole"/>
    <property type="evidence" value="ECO:0007669"/>
    <property type="project" value="TreeGrafter"/>
</dbReference>
<dbReference type="SMART" id="SM00640">
    <property type="entry name" value="Glyco_32"/>
    <property type="match status" value="1"/>
</dbReference>
<sequence>MSKLVFGEGEPQLDMDLYMSTLTLEPTTNAHDSTVAGNQHWGHATSPDLYHWTNQPIALAGDKPEEYIFSGSAVVDSNNTSGFFPDQDDGVIAIYTVDTPTLETQHIAYSRDGGYTFTKYENNPVIDIGSKQFRDPQVVWHPETQQWVMTIAYAQDLVIGFYTSPNLKDWTHASNFTQEGLPGDQFECPNLVKFSVDRAVSEETSKFVLFISVNPGAPLGGSGTFYVVGDFNGTHFTSEVAQETLFDFSKDNYAAQWYSGIPENEPPVSIGWASNWDYTEEVPTGPLEGWRSAMTLPRAHTLTKVNGVWTVTHSPFEGLSALKGRQLVSKSVHSGDVKANFSGVPSNAVYFDVTLKGIDVAKPTGRVNFNFTSSVSGEFLDGGVSLDDSSFWISRAGTHLFTIEDNGNYTSSSTTTISSFGNGTFSFSGVIDRSVFEVFLGQDGIQSGTMTFFPSSPLDTLAVSAEDLGDRASVSVKAWGLQSGWNSTTASKRFNVRIDFPSMVSSLNFVHHKVNNTPYSVLWVDMLN</sequence>
<keyword evidence="3 5" id="KW-0378">Hydrolase</keyword>
<evidence type="ECO:0000256" key="1">
    <source>
        <dbReference type="ARBA" id="ARBA00009902"/>
    </source>
</evidence>
<evidence type="ECO:0000259" key="6">
    <source>
        <dbReference type="Pfam" id="PF00251"/>
    </source>
</evidence>
<feature type="domain" description="Glycosyl hydrolase family 32 C-terminal" evidence="7">
    <location>
        <begin position="344"/>
        <end position="479"/>
    </location>
</feature>
<dbReference type="InterPro" id="IPR023296">
    <property type="entry name" value="Glyco_hydro_beta-prop_sf"/>
</dbReference>
<dbReference type="PANTHER" id="PTHR42800">
    <property type="entry name" value="EXOINULINASE INUD (AFU_ORTHOLOGUE AFUA_5G00480)"/>
    <property type="match status" value="1"/>
</dbReference>
<dbReference type="InterPro" id="IPR013189">
    <property type="entry name" value="Glyco_hydro_32_C"/>
</dbReference>
<evidence type="ECO:0000259" key="7">
    <source>
        <dbReference type="Pfam" id="PF08244"/>
    </source>
</evidence>
<dbReference type="Gene3D" id="2.60.120.560">
    <property type="entry name" value="Exo-inulinase, domain 1"/>
    <property type="match status" value="1"/>
</dbReference>
<dbReference type="GO" id="GO:0004575">
    <property type="term" value="F:sucrose alpha-glucosidase activity"/>
    <property type="evidence" value="ECO:0007669"/>
    <property type="project" value="TreeGrafter"/>
</dbReference>
<dbReference type="SUPFAM" id="SSF75005">
    <property type="entry name" value="Arabinanase/levansucrase/invertase"/>
    <property type="match status" value="1"/>
</dbReference>
<comment type="caution">
    <text evidence="8">The sequence shown here is derived from an EMBL/GenBank/DDBJ whole genome shotgun (WGS) entry which is preliminary data.</text>
</comment>
<dbReference type="InterPro" id="IPR001362">
    <property type="entry name" value="Glyco_hydro_32"/>
</dbReference>
<dbReference type="Pfam" id="PF08244">
    <property type="entry name" value="Glyco_hydro_32C"/>
    <property type="match status" value="1"/>
</dbReference>
<evidence type="ECO:0000256" key="4">
    <source>
        <dbReference type="ARBA" id="ARBA00023295"/>
    </source>
</evidence>
<evidence type="ECO:0000256" key="5">
    <source>
        <dbReference type="RuleBase" id="RU362110"/>
    </source>
</evidence>
<dbReference type="AlphaFoldDB" id="A0AAN4YW77"/>
<dbReference type="Proteomes" id="UP001165205">
    <property type="component" value="Unassembled WGS sequence"/>
</dbReference>
<organism evidence="8 9">
    <name type="scientific">Aspergillus oryzae</name>
    <name type="common">Yellow koji mold</name>
    <dbReference type="NCBI Taxonomy" id="5062"/>
    <lineage>
        <taxon>Eukaryota</taxon>
        <taxon>Fungi</taxon>
        <taxon>Dikarya</taxon>
        <taxon>Ascomycota</taxon>
        <taxon>Pezizomycotina</taxon>
        <taxon>Eurotiomycetes</taxon>
        <taxon>Eurotiomycetidae</taxon>
        <taxon>Eurotiales</taxon>
        <taxon>Aspergillaceae</taxon>
        <taxon>Aspergillus</taxon>
        <taxon>Aspergillus subgen. Circumdati</taxon>
    </lineage>
</organism>
<dbReference type="PANTHER" id="PTHR42800:SF2">
    <property type="entry name" value="INVERTASE-RELATED"/>
    <property type="match status" value="1"/>
</dbReference>
<dbReference type="InterPro" id="IPR013148">
    <property type="entry name" value="Glyco_hydro_32_N"/>
</dbReference>
<dbReference type="GO" id="GO:0005987">
    <property type="term" value="P:sucrose catabolic process"/>
    <property type="evidence" value="ECO:0007669"/>
    <property type="project" value="TreeGrafter"/>
</dbReference>
<evidence type="ECO:0000313" key="9">
    <source>
        <dbReference type="Proteomes" id="UP001165205"/>
    </source>
</evidence>
<evidence type="ECO:0000256" key="3">
    <source>
        <dbReference type="ARBA" id="ARBA00022801"/>
    </source>
</evidence>
<gene>
    <name evidence="8" type="ORF">Aory04_001122700</name>
</gene>
<dbReference type="Gene3D" id="2.115.10.20">
    <property type="entry name" value="Glycosyl hydrolase domain, family 43"/>
    <property type="match status" value="1"/>
</dbReference>
<keyword evidence="4 5" id="KW-0326">Glycosidase</keyword>
<feature type="domain" description="Glycosyl hydrolase family 32 N-terminal" evidence="6">
    <location>
        <begin position="32"/>
        <end position="304"/>
    </location>
</feature>
<keyword evidence="2" id="KW-0732">Signal</keyword>
<name>A0AAN4YW77_ASPOZ</name>
<dbReference type="EMBL" id="BSYA01000190">
    <property type="protein sequence ID" value="GMG36133.1"/>
    <property type="molecule type" value="Genomic_DNA"/>
</dbReference>
<dbReference type="CDD" id="cd18622">
    <property type="entry name" value="GH32_Inu-like"/>
    <property type="match status" value="1"/>
</dbReference>
<accession>A0AAN4YW77</accession>
<dbReference type="InterPro" id="IPR013320">
    <property type="entry name" value="ConA-like_dom_sf"/>
</dbReference>
<protein>
    <submittedName>
        <fullName evidence="8">Unnamed protein product</fullName>
    </submittedName>
</protein>
<evidence type="ECO:0000313" key="8">
    <source>
        <dbReference type="EMBL" id="GMG36133.1"/>
    </source>
</evidence>
<proteinExistence type="inferred from homology"/>
<evidence type="ECO:0000256" key="2">
    <source>
        <dbReference type="ARBA" id="ARBA00022729"/>
    </source>
</evidence>
<dbReference type="SUPFAM" id="SSF49899">
    <property type="entry name" value="Concanavalin A-like lectins/glucanases"/>
    <property type="match status" value="1"/>
</dbReference>
<dbReference type="Pfam" id="PF00251">
    <property type="entry name" value="Glyco_hydro_32N"/>
    <property type="match status" value="1"/>
</dbReference>
<comment type="similarity">
    <text evidence="1 5">Belongs to the glycosyl hydrolase 32 family.</text>
</comment>